<dbReference type="EMBL" id="LVWA01000013">
    <property type="protein sequence ID" value="OKL38442.1"/>
    <property type="molecule type" value="Genomic_DNA"/>
</dbReference>
<keyword evidence="1" id="KW-1133">Transmembrane helix</keyword>
<evidence type="ECO:0000313" key="2">
    <source>
        <dbReference type="EMBL" id="OKL38442.1"/>
    </source>
</evidence>
<proteinExistence type="predicted"/>
<evidence type="ECO:0008006" key="4">
    <source>
        <dbReference type="Google" id="ProtNLM"/>
    </source>
</evidence>
<name>A0A1Q5P8J5_9BACT</name>
<keyword evidence="3" id="KW-1185">Reference proteome</keyword>
<feature type="transmembrane region" description="Helical" evidence="1">
    <location>
        <begin position="45"/>
        <end position="64"/>
    </location>
</feature>
<comment type="caution">
    <text evidence="2">The sequence shown here is derived from an EMBL/GenBank/DDBJ whole genome shotgun (WGS) entry which is preliminary data.</text>
</comment>
<evidence type="ECO:0000256" key="1">
    <source>
        <dbReference type="SAM" id="Phobius"/>
    </source>
</evidence>
<accession>A0A1Q5P8J5</accession>
<evidence type="ECO:0000313" key="3">
    <source>
        <dbReference type="Proteomes" id="UP000186551"/>
    </source>
</evidence>
<dbReference type="STRING" id="1797110.A3841_06920"/>
<dbReference type="AlphaFoldDB" id="A0A1Q5P8J5"/>
<dbReference type="Proteomes" id="UP000186551">
    <property type="component" value="Unassembled WGS sequence"/>
</dbReference>
<organism evidence="2 3">
    <name type="scientific">Pontibacter flavimaris</name>
    <dbReference type="NCBI Taxonomy" id="1797110"/>
    <lineage>
        <taxon>Bacteria</taxon>
        <taxon>Pseudomonadati</taxon>
        <taxon>Bacteroidota</taxon>
        <taxon>Cytophagia</taxon>
        <taxon>Cytophagales</taxon>
        <taxon>Hymenobacteraceae</taxon>
        <taxon>Pontibacter</taxon>
    </lineage>
</organism>
<feature type="transmembrane region" description="Helical" evidence="1">
    <location>
        <begin position="12"/>
        <end position="33"/>
    </location>
</feature>
<gene>
    <name evidence="2" type="ORF">A3841_06920</name>
</gene>
<keyword evidence="1" id="KW-0812">Transmembrane</keyword>
<reference evidence="2 3" key="1">
    <citation type="submission" date="2016-03" db="EMBL/GenBank/DDBJ databases">
        <title>Genome sequence of Pontibacter sp. nov., of the family cytophagaceae, isolated from marine sediment of the Yellow Sea, China.</title>
        <authorList>
            <person name="Zhang G."/>
            <person name="Zhang R."/>
        </authorList>
    </citation>
    <scope>NUCLEOTIDE SEQUENCE [LARGE SCALE GENOMIC DNA]</scope>
    <source>
        <strain evidence="2 3">S10-8</strain>
    </source>
</reference>
<protein>
    <recommendedName>
        <fullName evidence="4">Cardiolipin synthase N-terminal domain-containing protein</fullName>
    </recommendedName>
</protein>
<sequence length="77" mass="8629">MELMMIDATNMIFLLVVGLYVVLLGMILAYVYFDAQQRGLNGWLIAGMTFFTGTIAGALAWLLLRPKLKPQPIPVKR</sequence>
<keyword evidence="1" id="KW-0472">Membrane</keyword>